<dbReference type="HAMAP" id="MF_04110">
    <property type="entry name" value="ENDOLYSIN_T4"/>
    <property type="match status" value="1"/>
</dbReference>
<evidence type="ECO:0000256" key="8">
    <source>
        <dbReference type="SAM" id="Phobius"/>
    </source>
</evidence>
<feature type="transmembrane region" description="Helical" evidence="8">
    <location>
        <begin position="199"/>
        <end position="217"/>
    </location>
</feature>
<evidence type="ECO:0000256" key="1">
    <source>
        <dbReference type="ARBA" id="ARBA00000632"/>
    </source>
</evidence>
<dbReference type="GO" id="GO:0031640">
    <property type="term" value="P:killing of cells of another organism"/>
    <property type="evidence" value="ECO:0007669"/>
    <property type="project" value="UniProtKB-KW"/>
</dbReference>
<evidence type="ECO:0000313" key="10">
    <source>
        <dbReference type="Proteomes" id="UP000433050"/>
    </source>
</evidence>
<keyword evidence="5" id="KW-1035">Host cytoplasm</keyword>
<evidence type="ECO:0000256" key="7">
    <source>
        <dbReference type="RuleBase" id="RU003788"/>
    </source>
</evidence>
<dbReference type="InterPro" id="IPR023347">
    <property type="entry name" value="Lysozyme_dom_sf"/>
</dbReference>
<dbReference type="SUPFAM" id="SSF53955">
    <property type="entry name" value="Lysozyme-like"/>
    <property type="match status" value="1"/>
</dbReference>
<dbReference type="CDD" id="cd00737">
    <property type="entry name" value="lyz_endolysin_autolysin"/>
    <property type="match status" value="1"/>
</dbReference>
<dbReference type="InterPro" id="IPR023346">
    <property type="entry name" value="Lysozyme-like_dom_sf"/>
</dbReference>
<organism evidence="9 10">
    <name type="scientific">Starkeya nomas</name>
    <dbReference type="NCBI Taxonomy" id="2666134"/>
    <lineage>
        <taxon>Bacteria</taxon>
        <taxon>Pseudomonadati</taxon>
        <taxon>Pseudomonadota</taxon>
        <taxon>Alphaproteobacteria</taxon>
        <taxon>Hyphomicrobiales</taxon>
        <taxon>Xanthobacteraceae</taxon>
        <taxon>Starkeya</taxon>
    </lineage>
</organism>
<keyword evidence="2 7" id="KW-0929">Antimicrobial</keyword>
<keyword evidence="3 7" id="KW-0081">Bacteriolytic enzyme</keyword>
<dbReference type="PANTHER" id="PTHR38107:SF3">
    <property type="entry name" value="LYSOZYME RRRD-RELATED"/>
    <property type="match status" value="1"/>
</dbReference>
<dbReference type="InterPro" id="IPR033907">
    <property type="entry name" value="Endolysin_autolysin"/>
</dbReference>
<dbReference type="InterPro" id="IPR002196">
    <property type="entry name" value="Glyco_hydro_24"/>
</dbReference>
<protein>
    <recommendedName>
        <fullName evidence="7">Lysozyme</fullName>
        <ecNumber evidence="7">3.2.1.17</ecNumber>
    </recommendedName>
</protein>
<dbReference type="GO" id="GO:0009253">
    <property type="term" value="P:peptidoglycan catabolic process"/>
    <property type="evidence" value="ECO:0007669"/>
    <property type="project" value="InterPro"/>
</dbReference>
<keyword evidence="8" id="KW-1133">Transmembrane helix</keyword>
<keyword evidence="10" id="KW-1185">Reference proteome</keyword>
<dbReference type="Gene3D" id="1.10.530.40">
    <property type="match status" value="1"/>
</dbReference>
<reference evidence="9 10" key="1">
    <citation type="submission" date="2019-12" db="EMBL/GenBank/DDBJ databases">
        <authorList>
            <person name="Reyes-Prieto M."/>
        </authorList>
    </citation>
    <scope>NUCLEOTIDE SEQUENCE [LARGE SCALE GENOMIC DNA]</scope>
    <source>
        <strain evidence="9">HF14-78462</strain>
    </source>
</reference>
<dbReference type="PANTHER" id="PTHR38107">
    <property type="match status" value="1"/>
</dbReference>
<comment type="catalytic activity">
    <reaction evidence="1 7">
        <text>Hydrolysis of (1-&gt;4)-beta-linkages between N-acetylmuramic acid and N-acetyl-D-glucosamine residues in a peptidoglycan and between N-acetyl-D-glucosamine residues in chitodextrins.</text>
        <dbReference type="EC" id="3.2.1.17"/>
    </reaction>
</comment>
<dbReference type="GO" id="GO:0016998">
    <property type="term" value="P:cell wall macromolecule catabolic process"/>
    <property type="evidence" value="ECO:0007669"/>
    <property type="project" value="InterPro"/>
</dbReference>
<keyword evidence="6 7" id="KW-0326">Glycosidase</keyword>
<evidence type="ECO:0000256" key="4">
    <source>
        <dbReference type="ARBA" id="ARBA00022801"/>
    </source>
</evidence>
<evidence type="ECO:0000313" key="9">
    <source>
        <dbReference type="EMBL" id="CAA0096323.1"/>
    </source>
</evidence>
<evidence type="ECO:0000256" key="2">
    <source>
        <dbReference type="ARBA" id="ARBA00022529"/>
    </source>
</evidence>
<comment type="similarity">
    <text evidence="7">Belongs to the glycosyl hydrolase 24 family.</text>
</comment>
<evidence type="ECO:0000256" key="5">
    <source>
        <dbReference type="ARBA" id="ARBA00023200"/>
    </source>
</evidence>
<evidence type="ECO:0000256" key="3">
    <source>
        <dbReference type="ARBA" id="ARBA00022638"/>
    </source>
</evidence>
<keyword evidence="8" id="KW-0472">Membrane</keyword>
<dbReference type="InterPro" id="IPR034690">
    <property type="entry name" value="Endolysin_T4_type"/>
</dbReference>
<keyword evidence="4 7" id="KW-0378">Hydrolase</keyword>
<accession>A0A5S9NZP3</accession>
<keyword evidence="8" id="KW-0812">Transmembrane</keyword>
<evidence type="ECO:0000256" key="6">
    <source>
        <dbReference type="ARBA" id="ARBA00023295"/>
    </source>
</evidence>
<dbReference type="GO" id="GO:0042742">
    <property type="term" value="P:defense response to bacterium"/>
    <property type="evidence" value="ECO:0007669"/>
    <property type="project" value="UniProtKB-KW"/>
</dbReference>
<name>A0A5S9NZP3_9HYPH</name>
<gene>
    <name evidence="9" type="ORF">STARVERO_02003</name>
</gene>
<dbReference type="RefSeq" id="WP_159598743.1">
    <property type="nucleotide sequence ID" value="NZ_CACSAS010000001.1"/>
</dbReference>
<dbReference type="EC" id="3.2.1.17" evidence="7"/>
<dbReference type="GO" id="GO:0003796">
    <property type="term" value="F:lysozyme activity"/>
    <property type="evidence" value="ECO:0007669"/>
    <property type="project" value="UniProtKB-EC"/>
</dbReference>
<dbReference type="Pfam" id="PF00959">
    <property type="entry name" value="Phage_lysozyme"/>
    <property type="match status" value="1"/>
</dbReference>
<proteinExistence type="inferred from homology"/>
<dbReference type="InterPro" id="IPR051018">
    <property type="entry name" value="Bacteriophage_GH24"/>
</dbReference>
<dbReference type="AlphaFoldDB" id="A0A5S9NZP3"/>
<sequence length="222" mass="23382">MARTVTPEIVEHVKRWEGCKLTAYPDPGSVNGEPWTIGYGHTSDSFLKVYKGLRITQSQADAALRHDLGETAAAVDRLVKVHLTDSQFGALVSFTYNVGENAFARSTLLRKLNAGDYDAVPGELARWNKNDGKVMKGLSNRRAAEAGLWAKGSFVSSKTVPASPGSAVKDFVTTENITATGGLLGGAAALASGSGPVQIALAVLLVIAAAVIGFLAIRRATR</sequence>
<dbReference type="EMBL" id="CACSAS010000001">
    <property type="protein sequence ID" value="CAA0096323.1"/>
    <property type="molecule type" value="Genomic_DNA"/>
</dbReference>
<dbReference type="Proteomes" id="UP000433050">
    <property type="component" value="Unassembled WGS sequence"/>
</dbReference>